<protein>
    <submittedName>
        <fullName evidence="4">Cell filamentation protein Fic</fullName>
    </submittedName>
</protein>
<evidence type="ECO:0000313" key="5">
    <source>
        <dbReference type="Proteomes" id="UP000439994"/>
    </source>
</evidence>
<dbReference type="Gene3D" id="1.10.3290.10">
    <property type="entry name" value="Fido-like domain"/>
    <property type="match status" value="1"/>
</dbReference>
<evidence type="ECO:0000256" key="2">
    <source>
        <dbReference type="PIRSR" id="PIRSR640198-2"/>
    </source>
</evidence>
<evidence type="ECO:0000259" key="3">
    <source>
        <dbReference type="PROSITE" id="PS51459"/>
    </source>
</evidence>
<dbReference type="InterPro" id="IPR036597">
    <property type="entry name" value="Fido-like_dom_sf"/>
</dbReference>
<dbReference type="SUPFAM" id="SSF140931">
    <property type="entry name" value="Fic-like"/>
    <property type="match status" value="1"/>
</dbReference>
<feature type="active site" evidence="1">
    <location>
        <position position="336"/>
    </location>
</feature>
<name>A0A6N8F7Z3_9GAMM</name>
<dbReference type="PANTHER" id="PTHR13504">
    <property type="entry name" value="FIDO DOMAIN-CONTAINING PROTEIN DDB_G0283145"/>
    <property type="match status" value="1"/>
</dbReference>
<dbReference type="InterPro" id="IPR003812">
    <property type="entry name" value="Fido"/>
</dbReference>
<comment type="caution">
    <text evidence="4">The sequence shown here is derived from an EMBL/GenBank/DDBJ whole genome shotgun (WGS) entry which is preliminary data.</text>
</comment>
<gene>
    <name evidence="4" type="ORF">GNP35_08495</name>
</gene>
<dbReference type="Proteomes" id="UP000439994">
    <property type="component" value="Unassembled WGS sequence"/>
</dbReference>
<dbReference type="EMBL" id="WOCD01000003">
    <property type="protein sequence ID" value="MUH72523.1"/>
    <property type="molecule type" value="Genomic_DNA"/>
</dbReference>
<reference evidence="4 5" key="1">
    <citation type="submission" date="2019-11" db="EMBL/GenBank/DDBJ databases">
        <title>P. haliotis isolates from Z. marina roots.</title>
        <authorList>
            <person name="Cohen M."/>
            <person name="Jospin G."/>
            <person name="Eisen J.A."/>
            <person name="Coil D.A."/>
        </authorList>
    </citation>
    <scope>NUCLEOTIDE SEQUENCE [LARGE SCALE GENOMIC DNA]</scope>
    <source>
        <strain evidence="4 5">UCD-MCMsp1aY</strain>
    </source>
</reference>
<keyword evidence="2" id="KW-0547">Nucleotide-binding</keyword>
<dbReference type="InterPro" id="IPR040198">
    <property type="entry name" value="Fido_containing"/>
</dbReference>
<keyword evidence="5" id="KW-1185">Reference proteome</keyword>
<feature type="binding site" evidence="2">
    <location>
        <begin position="340"/>
        <end position="347"/>
    </location>
    <ligand>
        <name>ATP</name>
        <dbReference type="ChEBI" id="CHEBI:30616"/>
    </ligand>
</feature>
<accession>A0A6N8F7Z3</accession>
<sequence>MVLAKRAKFFDEEVYPEPEAELVGYAWLINEFQLSVPAPNAICAIVPAINAKRSKGRWLIWGSRYQPEAHWFAQLTFALKYEGADLAIMKSLFGALAIEDIRTSIESEITGAYSRRIWFFYEWLTTQVLPIKDVITGNYVDALNEKLQFGSGKTKVSRQRINNNLPGVNGFCPLIRKTEKLVQYIGENLDEKAAKNIGAVHSDLLARAAAFLLLSDSKASYSIEGEAPPHSRIERWGKIIGQAGMQPLTIEEIERLQEVVIPDGRFILPGIRCVGGFVGEHDRVTNIPIPEHISAKPEDLDELLAAYLNAYELMKNSGFHPVLAAAIIAFSFVIIHPLEDGNGRIHRYLIHHVLAESGFTPKGVVFPVSAIILEKIEEYKAVLEQFTSPRLKYVEWQPTIDNNVHVTNETADLYRYGDMTCQVEFLFECVKETVDTVLPEEVLYLERYDEIWNYVNNRFDMPQKSLSLLLNFLRQSNGRLSTRATTREFAALTETEVTEIENKYQEVFLLD</sequence>
<dbReference type="OrthoDB" id="9807853at2"/>
<dbReference type="Pfam" id="PF02661">
    <property type="entry name" value="Fic"/>
    <property type="match status" value="1"/>
</dbReference>
<proteinExistence type="predicted"/>
<organism evidence="4 5">
    <name type="scientific">Psychrosphaera haliotis</name>
    <dbReference type="NCBI Taxonomy" id="555083"/>
    <lineage>
        <taxon>Bacteria</taxon>
        <taxon>Pseudomonadati</taxon>
        <taxon>Pseudomonadota</taxon>
        <taxon>Gammaproteobacteria</taxon>
        <taxon>Alteromonadales</taxon>
        <taxon>Pseudoalteromonadaceae</taxon>
        <taxon>Psychrosphaera</taxon>
    </lineage>
</organism>
<dbReference type="PANTHER" id="PTHR13504:SF38">
    <property type="entry name" value="FIDO DOMAIN-CONTAINING PROTEIN"/>
    <property type="match status" value="1"/>
</dbReference>
<evidence type="ECO:0000313" key="4">
    <source>
        <dbReference type="EMBL" id="MUH72523.1"/>
    </source>
</evidence>
<evidence type="ECO:0000256" key="1">
    <source>
        <dbReference type="PIRSR" id="PIRSR640198-1"/>
    </source>
</evidence>
<dbReference type="GO" id="GO:0005524">
    <property type="term" value="F:ATP binding"/>
    <property type="evidence" value="ECO:0007669"/>
    <property type="project" value="UniProtKB-KW"/>
</dbReference>
<dbReference type="RefSeq" id="WP_155695694.1">
    <property type="nucleotide sequence ID" value="NZ_WOCD01000003.1"/>
</dbReference>
<dbReference type="AlphaFoldDB" id="A0A6N8F7Z3"/>
<keyword evidence="2" id="KW-0067">ATP-binding</keyword>
<feature type="domain" description="Fido" evidence="3">
    <location>
        <begin position="248"/>
        <end position="399"/>
    </location>
</feature>
<dbReference type="PROSITE" id="PS51459">
    <property type="entry name" value="FIDO"/>
    <property type="match status" value="1"/>
</dbReference>